<evidence type="ECO:0000259" key="8">
    <source>
        <dbReference type="Pfam" id="PF02687"/>
    </source>
</evidence>
<evidence type="ECO:0000313" key="10">
    <source>
        <dbReference type="EMBL" id="HBT49069.1"/>
    </source>
</evidence>
<dbReference type="Pfam" id="PF12704">
    <property type="entry name" value="MacB_PCD"/>
    <property type="match status" value="1"/>
</dbReference>
<feature type="domain" description="MacB-like periplasmic core" evidence="9">
    <location>
        <begin position="21"/>
        <end position="232"/>
    </location>
</feature>
<keyword evidence="5 7" id="KW-0472">Membrane</keyword>
<dbReference type="EMBL" id="DOLB01000076">
    <property type="protein sequence ID" value="HBT49069.1"/>
    <property type="molecule type" value="Genomic_DNA"/>
</dbReference>
<comment type="subcellular location">
    <subcellularLocation>
        <location evidence="1">Cell membrane</location>
        <topology evidence="1">Multi-pass membrane protein</topology>
    </subcellularLocation>
</comment>
<evidence type="ECO:0000256" key="3">
    <source>
        <dbReference type="ARBA" id="ARBA00022692"/>
    </source>
</evidence>
<dbReference type="AlphaFoldDB" id="A0A101E543"/>
<comment type="similarity">
    <text evidence="6">Belongs to the ABC-4 integral membrane protein family.</text>
</comment>
<reference evidence="10 11" key="1">
    <citation type="journal article" date="2018" name="Nat. Biotechnol.">
        <title>A standardized bacterial taxonomy based on genome phylogeny substantially revises the tree of life.</title>
        <authorList>
            <person name="Parks D.H."/>
            <person name="Chuvochina M."/>
            <person name="Waite D.W."/>
            <person name="Rinke C."/>
            <person name="Skarshewski A."/>
            <person name="Chaumeil P.A."/>
            <person name="Hugenholtz P."/>
        </authorList>
    </citation>
    <scope>NUCLEOTIDE SEQUENCE [LARGE SCALE GENOMIC DNA]</scope>
    <source>
        <strain evidence="10">UBA12544</strain>
    </source>
</reference>
<evidence type="ECO:0000256" key="5">
    <source>
        <dbReference type="ARBA" id="ARBA00023136"/>
    </source>
</evidence>
<evidence type="ECO:0000256" key="2">
    <source>
        <dbReference type="ARBA" id="ARBA00022475"/>
    </source>
</evidence>
<sequence>MRYGQALKIAIRSILSNKLRSFLTMLGIIIGVTAVIALVSIGQGSTKSVTSQIQSMGSNLIMVSVMGRGSQASLTYEQAMALKDGNYIKAVSPVISSNATAKYGNNSVDSVMVNGVNSDYQAIRSIQVAEGRFISPMDDEGRNKVAVLGHNVATELFGFTDPVGKTIKLNGQAFTVVGVLALKGSSIAGSDDDAIFIPIKTMFYFAKNKNIRQIYIGASNPDTVEIAKNMINNHLLEVFKGDTSAFRIIDQSQILSTVNSVTTTLSLLLGGIAGISLLVGGIGIMNIMLVSVTERTREIGIRKALGAKKRDILLQFIIESLTLSGLGGILGIIAGYILAVTLGKAMNIDANPTLSTILISFSFSVLVGLFFGVYPANKAANLNPIEALRYE</sequence>
<dbReference type="Pfam" id="PF02687">
    <property type="entry name" value="FtsX"/>
    <property type="match status" value="1"/>
</dbReference>
<gene>
    <name evidence="10" type="ORF">DEA61_04340</name>
</gene>
<evidence type="ECO:0000313" key="11">
    <source>
        <dbReference type="Proteomes" id="UP000264445"/>
    </source>
</evidence>
<evidence type="ECO:0000259" key="9">
    <source>
        <dbReference type="Pfam" id="PF12704"/>
    </source>
</evidence>
<dbReference type="InterPro" id="IPR003838">
    <property type="entry name" value="ABC3_permease_C"/>
</dbReference>
<keyword evidence="4 7" id="KW-1133">Transmembrane helix</keyword>
<dbReference type="GO" id="GO:0022857">
    <property type="term" value="F:transmembrane transporter activity"/>
    <property type="evidence" value="ECO:0007669"/>
    <property type="project" value="TreeGrafter"/>
</dbReference>
<dbReference type="PANTHER" id="PTHR30572:SF4">
    <property type="entry name" value="ABC TRANSPORTER PERMEASE YTRF"/>
    <property type="match status" value="1"/>
</dbReference>
<keyword evidence="3 7" id="KW-0812">Transmembrane</keyword>
<dbReference type="PANTHER" id="PTHR30572">
    <property type="entry name" value="MEMBRANE COMPONENT OF TRANSPORTER-RELATED"/>
    <property type="match status" value="1"/>
</dbReference>
<feature type="domain" description="ABC3 transporter permease C-terminal" evidence="8">
    <location>
        <begin position="272"/>
        <end position="384"/>
    </location>
</feature>
<evidence type="ECO:0000256" key="1">
    <source>
        <dbReference type="ARBA" id="ARBA00004651"/>
    </source>
</evidence>
<feature type="transmembrane region" description="Helical" evidence="7">
    <location>
        <begin position="313"/>
        <end position="342"/>
    </location>
</feature>
<feature type="transmembrane region" description="Helical" evidence="7">
    <location>
        <begin position="267"/>
        <end position="292"/>
    </location>
</feature>
<evidence type="ECO:0000256" key="4">
    <source>
        <dbReference type="ARBA" id="ARBA00022989"/>
    </source>
</evidence>
<accession>A0A101E543</accession>
<dbReference type="InterPro" id="IPR025857">
    <property type="entry name" value="MacB_PCD"/>
</dbReference>
<comment type="caution">
    <text evidence="10">The sequence shown here is derived from an EMBL/GenBank/DDBJ whole genome shotgun (WGS) entry which is preliminary data.</text>
</comment>
<feature type="transmembrane region" description="Helical" evidence="7">
    <location>
        <begin position="354"/>
        <end position="374"/>
    </location>
</feature>
<name>A0A101E543_9THEO</name>
<keyword evidence="2" id="KW-1003">Cell membrane</keyword>
<evidence type="ECO:0000256" key="7">
    <source>
        <dbReference type="SAM" id="Phobius"/>
    </source>
</evidence>
<proteinExistence type="inferred from homology"/>
<feature type="transmembrane region" description="Helical" evidence="7">
    <location>
        <begin position="21"/>
        <end position="42"/>
    </location>
</feature>
<dbReference type="Proteomes" id="UP000264445">
    <property type="component" value="Unassembled WGS sequence"/>
</dbReference>
<dbReference type="GO" id="GO:0005886">
    <property type="term" value="C:plasma membrane"/>
    <property type="evidence" value="ECO:0007669"/>
    <property type="project" value="UniProtKB-SubCell"/>
</dbReference>
<organism evidence="10 11">
    <name type="scientific">Caldanaerobacter subterraneus</name>
    <dbReference type="NCBI Taxonomy" id="911092"/>
    <lineage>
        <taxon>Bacteria</taxon>
        <taxon>Bacillati</taxon>
        <taxon>Bacillota</taxon>
        <taxon>Clostridia</taxon>
        <taxon>Thermoanaerobacterales</taxon>
        <taxon>Thermoanaerobacteraceae</taxon>
        <taxon>Caldanaerobacter</taxon>
    </lineage>
</organism>
<dbReference type="InterPro" id="IPR050250">
    <property type="entry name" value="Macrolide_Exporter_MacB"/>
</dbReference>
<protein>
    <submittedName>
        <fullName evidence="10">ABC transporter permease</fullName>
    </submittedName>
</protein>
<evidence type="ECO:0000256" key="6">
    <source>
        <dbReference type="ARBA" id="ARBA00038076"/>
    </source>
</evidence>
<dbReference type="RefSeq" id="WP_278428930.1">
    <property type="nucleotide sequence ID" value="NZ_DOLB01000076.1"/>
</dbReference>